<keyword evidence="1" id="KW-0732">Signal</keyword>
<dbReference type="AlphaFoldDB" id="A0A4P6P3B1"/>
<reference evidence="2 3" key="1">
    <citation type="submission" date="2018-12" db="EMBL/GenBank/DDBJ databases">
        <title>Complete genome of Litorilituus sediminis.</title>
        <authorList>
            <person name="Liu A."/>
            <person name="Rong J."/>
        </authorList>
    </citation>
    <scope>NUCLEOTIDE SEQUENCE [LARGE SCALE GENOMIC DNA]</scope>
    <source>
        <strain evidence="2 3">JCM 17549</strain>
    </source>
</reference>
<keyword evidence="3" id="KW-1185">Reference proteome</keyword>
<organism evidence="2 3">
    <name type="scientific">Litorilituus sediminis</name>
    <dbReference type="NCBI Taxonomy" id="718192"/>
    <lineage>
        <taxon>Bacteria</taxon>
        <taxon>Pseudomonadati</taxon>
        <taxon>Pseudomonadota</taxon>
        <taxon>Gammaproteobacteria</taxon>
        <taxon>Alteromonadales</taxon>
        <taxon>Colwelliaceae</taxon>
        <taxon>Litorilituus</taxon>
    </lineage>
</organism>
<dbReference type="Proteomes" id="UP000290244">
    <property type="component" value="Chromosome"/>
</dbReference>
<evidence type="ECO:0000256" key="1">
    <source>
        <dbReference type="SAM" id="SignalP"/>
    </source>
</evidence>
<evidence type="ECO:0000313" key="2">
    <source>
        <dbReference type="EMBL" id="QBG35714.1"/>
    </source>
</evidence>
<dbReference type="Pfam" id="PF16956">
    <property type="entry name" value="Porin_7"/>
    <property type="match status" value="2"/>
</dbReference>
<name>A0A4P6P3B1_9GAMM</name>
<protein>
    <submittedName>
        <fullName evidence="2">Putative porin</fullName>
    </submittedName>
</protein>
<gene>
    <name evidence="2" type="ORF">EMK97_08320</name>
</gene>
<proteinExistence type="predicted"/>
<feature type="signal peptide" evidence="1">
    <location>
        <begin position="1"/>
        <end position="26"/>
    </location>
</feature>
<dbReference type="EMBL" id="CP034759">
    <property type="protein sequence ID" value="QBG35714.1"/>
    <property type="molecule type" value="Genomic_DNA"/>
</dbReference>
<accession>A0A4P6P3B1</accession>
<sequence length="317" mass="35737">MFSMRLSLVAAAMAASSVFAFSAAHAEDSFQSFSSINYQTQDQRNGNLDWFSLNSRYYFDARTALGPLNEFDYINSISNLGVSYSYMKSEYDKVLVVDQDGTIVDFEASSKNQIIHVDGEWFIGNFLLGGGASYIDSSSSSNFMALSPSGVVTQSGHNSDDQDTYYRADLGYLITQNLIIKASYHDINNFLSYTVSYNFDFNDSDYIGFSYNTDEDFDTHSLSTKYFANISTTSYLVLGAAYWYYGSSSVLDNDYWSIYSSYYFNKFSSVSASYGENDNYSVSVNHYFTDNFALGAFYSDQKDSNDENWGVNFTAQF</sequence>
<evidence type="ECO:0000313" key="3">
    <source>
        <dbReference type="Proteomes" id="UP000290244"/>
    </source>
</evidence>
<dbReference type="KEGG" id="lsd:EMK97_08320"/>
<dbReference type="OrthoDB" id="5758646at2"/>
<dbReference type="InterPro" id="IPR031593">
    <property type="entry name" value="Porin_7"/>
</dbReference>
<feature type="chain" id="PRO_5020867035" evidence="1">
    <location>
        <begin position="27"/>
        <end position="317"/>
    </location>
</feature>